<evidence type="ECO:0000256" key="1">
    <source>
        <dbReference type="SAM" id="Coils"/>
    </source>
</evidence>
<protein>
    <submittedName>
        <fullName evidence="3">Uncharacterized protein</fullName>
    </submittedName>
</protein>
<feature type="coiled-coil region" evidence="1">
    <location>
        <begin position="22"/>
        <end position="119"/>
    </location>
</feature>
<gene>
    <name evidence="2" type="ORF">OVA965_LOCUS40419</name>
    <name evidence="3" type="ORF">TMI583_LOCUS41850</name>
</gene>
<organism evidence="3 4">
    <name type="scientific">Didymodactylos carnosus</name>
    <dbReference type="NCBI Taxonomy" id="1234261"/>
    <lineage>
        <taxon>Eukaryota</taxon>
        <taxon>Metazoa</taxon>
        <taxon>Spiralia</taxon>
        <taxon>Gnathifera</taxon>
        <taxon>Rotifera</taxon>
        <taxon>Eurotatoria</taxon>
        <taxon>Bdelloidea</taxon>
        <taxon>Philodinida</taxon>
        <taxon>Philodinidae</taxon>
        <taxon>Didymodactylos</taxon>
    </lineage>
</organism>
<dbReference type="EMBL" id="CAJNOK010043965">
    <property type="protein sequence ID" value="CAF1572018.1"/>
    <property type="molecule type" value="Genomic_DNA"/>
</dbReference>
<dbReference type="AlphaFoldDB" id="A0A8S2V1Y5"/>
<reference evidence="3" key="1">
    <citation type="submission" date="2021-02" db="EMBL/GenBank/DDBJ databases">
        <authorList>
            <person name="Nowell W R."/>
        </authorList>
    </citation>
    <scope>NUCLEOTIDE SEQUENCE</scope>
</reference>
<proteinExistence type="predicted"/>
<keyword evidence="1" id="KW-0175">Coiled coil</keyword>
<comment type="caution">
    <text evidence="3">The sequence shown here is derived from an EMBL/GenBank/DDBJ whole genome shotgun (WGS) entry which is preliminary data.</text>
</comment>
<evidence type="ECO:0000313" key="2">
    <source>
        <dbReference type="EMBL" id="CAF1572018.1"/>
    </source>
</evidence>
<evidence type="ECO:0000313" key="3">
    <source>
        <dbReference type="EMBL" id="CAF4366966.1"/>
    </source>
</evidence>
<accession>A0A8S2V1Y5</accession>
<dbReference type="Proteomes" id="UP000677228">
    <property type="component" value="Unassembled WGS sequence"/>
</dbReference>
<name>A0A8S2V1Y5_9BILA</name>
<evidence type="ECO:0000313" key="4">
    <source>
        <dbReference type="Proteomes" id="UP000682733"/>
    </source>
</evidence>
<dbReference type="Proteomes" id="UP000682733">
    <property type="component" value="Unassembled WGS sequence"/>
</dbReference>
<dbReference type="EMBL" id="CAJOBA010066787">
    <property type="protein sequence ID" value="CAF4366966.1"/>
    <property type="molecule type" value="Genomic_DNA"/>
</dbReference>
<sequence length="120" mass="13958">MTKHQEAMNANRTTLIRKTNELQQKQNTVVLVKRKIQSLKQSIGEKENIEKAKLRVIANEENLLEASRENVQELTEEIAAKRDILESKNQQYVSNNAELSRITDNIHDLQEEKNTCEQEK</sequence>